<dbReference type="OrthoDB" id="301415at2759"/>
<name>A0A165F2P5_9BASI</name>
<dbReference type="InParanoid" id="A0A165F2P5"/>
<proteinExistence type="predicted"/>
<feature type="non-terminal residue" evidence="1">
    <location>
        <position position="1"/>
    </location>
</feature>
<reference evidence="1 2" key="1">
    <citation type="journal article" date="2016" name="Mol. Biol. Evol.">
        <title>Comparative Genomics of Early-Diverging Mushroom-Forming Fungi Provides Insights into the Origins of Lignocellulose Decay Capabilities.</title>
        <authorList>
            <person name="Nagy L.G."/>
            <person name="Riley R."/>
            <person name="Tritt A."/>
            <person name="Adam C."/>
            <person name="Daum C."/>
            <person name="Floudas D."/>
            <person name="Sun H."/>
            <person name="Yadav J.S."/>
            <person name="Pangilinan J."/>
            <person name="Larsson K.H."/>
            <person name="Matsuura K."/>
            <person name="Barry K."/>
            <person name="Labutti K."/>
            <person name="Kuo R."/>
            <person name="Ohm R.A."/>
            <person name="Bhattacharya S.S."/>
            <person name="Shirouzu T."/>
            <person name="Yoshinaga Y."/>
            <person name="Martin F.M."/>
            <person name="Grigoriev I.V."/>
            <person name="Hibbett D.S."/>
        </authorList>
    </citation>
    <scope>NUCLEOTIDE SEQUENCE [LARGE SCALE GENOMIC DNA]</scope>
    <source>
        <strain evidence="1 2">HHB12733</strain>
    </source>
</reference>
<dbReference type="Proteomes" id="UP000076842">
    <property type="component" value="Unassembled WGS sequence"/>
</dbReference>
<gene>
    <name evidence="1" type="ORF">CALCODRAFT_414930</name>
</gene>
<sequence>IARFDFVTELNTLHMEAVCLAWASSLMTFTYNFINQHIRDAIEPPDFDIPRLRFVDAALAIASGGAQKAFLLEEYIENHPQLTFVKYIHNGKAVPI</sequence>
<organism evidence="1 2">
    <name type="scientific">Calocera cornea HHB12733</name>
    <dbReference type="NCBI Taxonomy" id="1353952"/>
    <lineage>
        <taxon>Eukaryota</taxon>
        <taxon>Fungi</taxon>
        <taxon>Dikarya</taxon>
        <taxon>Basidiomycota</taxon>
        <taxon>Agaricomycotina</taxon>
        <taxon>Dacrymycetes</taxon>
        <taxon>Dacrymycetales</taxon>
        <taxon>Dacrymycetaceae</taxon>
        <taxon>Calocera</taxon>
    </lineage>
</organism>
<dbReference type="AlphaFoldDB" id="A0A165F2P5"/>
<accession>A0A165F2P5</accession>
<evidence type="ECO:0000313" key="1">
    <source>
        <dbReference type="EMBL" id="KZT56062.1"/>
    </source>
</evidence>
<feature type="non-terminal residue" evidence="1">
    <location>
        <position position="96"/>
    </location>
</feature>
<keyword evidence="2" id="KW-1185">Reference proteome</keyword>
<protein>
    <submittedName>
        <fullName evidence="1">Uncharacterized protein</fullName>
    </submittedName>
</protein>
<evidence type="ECO:0000313" key="2">
    <source>
        <dbReference type="Proteomes" id="UP000076842"/>
    </source>
</evidence>
<dbReference type="EMBL" id="KV423984">
    <property type="protein sequence ID" value="KZT56062.1"/>
    <property type="molecule type" value="Genomic_DNA"/>
</dbReference>